<reference evidence="7" key="1">
    <citation type="journal article" date="2019" name="Int. J. Syst. Evol. Microbiol.">
        <title>The Global Catalogue of Microorganisms (GCM) 10K type strain sequencing project: providing services to taxonomists for standard genome sequencing and annotation.</title>
        <authorList>
            <consortium name="The Broad Institute Genomics Platform"/>
            <consortium name="The Broad Institute Genome Sequencing Center for Infectious Disease"/>
            <person name="Wu L."/>
            <person name="Ma J."/>
        </authorList>
    </citation>
    <scope>NUCLEOTIDE SEQUENCE [LARGE SCALE GENOMIC DNA]</scope>
    <source>
        <strain evidence="7">JCM 18326</strain>
    </source>
</reference>
<evidence type="ECO:0000256" key="2">
    <source>
        <dbReference type="ARBA" id="ARBA00022605"/>
    </source>
</evidence>
<dbReference type="PANTHER" id="PTHR43090:SF2">
    <property type="entry name" value="1-(5-PHOSPHORIBOSYL)-5-[(5-PHOSPHORIBOSYLAMINO)METHYLIDENEAMINO] IMIDAZOLE-4-CARBOXAMIDE ISOMERASE"/>
    <property type="match status" value="1"/>
</dbReference>
<keyword evidence="6" id="KW-0413">Isomerase</keyword>
<evidence type="ECO:0000256" key="5">
    <source>
        <dbReference type="RuleBase" id="RU003657"/>
    </source>
</evidence>
<dbReference type="RefSeq" id="WP_345374675.1">
    <property type="nucleotide sequence ID" value="NZ_BAABJX010000062.1"/>
</dbReference>
<dbReference type="InterPro" id="IPR011060">
    <property type="entry name" value="RibuloseP-bd_barrel"/>
</dbReference>
<comment type="similarity">
    <text evidence="1 5">Belongs to the HisA/HisF family.</text>
</comment>
<gene>
    <name evidence="6" type="primary">hisA_2</name>
    <name evidence="6" type="ORF">GCM10023331_37650</name>
</gene>
<comment type="pathway">
    <text evidence="4">Amino-acid biosynthesis.</text>
</comment>
<evidence type="ECO:0000313" key="6">
    <source>
        <dbReference type="EMBL" id="GAA4849429.1"/>
    </source>
</evidence>
<name>A0ABP9DM25_9BACT</name>
<evidence type="ECO:0000313" key="7">
    <source>
        <dbReference type="Proteomes" id="UP001500298"/>
    </source>
</evidence>
<proteinExistence type="inferred from homology"/>
<dbReference type="InterPro" id="IPR006062">
    <property type="entry name" value="His_biosynth"/>
</dbReference>
<dbReference type="Gene3D" id="3.20.20.70">
    <property type="entry name" value="Aldolase class I"/>
    <property type="match status" value="1"/>
</dbReference>
<evidence type="ECO:0000256" key="3">
    <source>
        <dbReference type="ARBA" id="ARBA00023102"/>
    </source>
</evidence>
<dbReference type="GO" id="GO:0016853">
    <property type="term" value="F:isomerase activity"/>
    <property type="evidence" value="ECO:0007669"/>
    <property type="project" value="UniProtKB-KW"/>
</dbReference>
<dbReference type="EMBL" id="BAABJX010000062">
    <property type="protein sequence ID" value="GAA4849429.1"/>
    <property type="molecule type" value="Genomic_DNA"/>
</dbReference>
<organism evidence="6 7">
    <name type="scientific">Algivirga pacifica</name>
    <dbReference type="NCBI Taxonomy" id="1162670"/>
    <lineage>
        <taxon>Bacteria</taxon>
        <taxon>Pseudomonadati</taxon>
        <taxon>Bacteroidota</taxon>
        <taxon>Cytophagia</taxon>
        <taxon>Cytophagales</taxon>
        <taxon>Flammeovirgaceae</taxon>
        <taxon>Algivirga</taxon>
    </lineage>
</organism>
<accession>A0ABP9DM25</accession>
<dbReference type="PANTHER" id="PTHR43090">
    <property type="entry name" value="1-(5-PHOSPHORIBOSYL)-5-[(5-PHOSPHORIBOSYLAMINO)METHYLIDENEAMINO] IMIDAZOLE-4-CARBOXAMIDE ISOMERASE"/>
    <property type="match status" value="1"/>
</dbReference>
<evidence type="ECO:0000256" key="1">
    <source>
        <dbReference type="ARBA" id="ARBA00009667"/>
    </source>
</evidence>
<keyword evidence="7" id="KW-1185">Reference proteome</keyword>
<dbReference type="InterPro" id="IPR013785">
    <property type="entry name" value="Aldolase_TIM"/>
</dbReference>
<dbReference type="Pfam" id="PF00977">
    <property type="entry name" value="His_biosynth"/>
    <property type="match status" value="1"/>
</dbReference>
<keyword evidence="2 5" id="KW-0028">Amino-acid biosynthesis</keyword>
<sequence>MVDIIPSLAVIDGKYVRIKNGDYTKVEQLNKSLLDVAKSLEDHGIERIHLIDLQGAQKHVVCNYDTLELIAGHTSLKVDLGGGVNTDGDVHKAFEYGADRVVVGNLSLTNEELFSSWLISYGRNRIILSANVEGETVIHSGVNKVVGKNIMDHIEQYYDQSLQYVKCTDLYKDGTLDSPSIELYKEILQRFPKLKLQASGGVRSIKDIEDLAAIGVDSVIVGRALQDDLISLSELEQFMSRQA</sequence>
<comment type="caution">
    <text evidence="6">The sequence shown here is derived from an EMBL/GenBank/DDBJ whole genome shotgun (WGS) entry which is preliminary data.</text>
</comment>
<protein>
    <submittedName>
        <fullName evidence="6">1-(5-phosphoribosyl)-5-[(5-phosphoribosylamino) me thylideneamino]imidazole-4-carboxamide isomerase</fullName>
    </submittedName>
</protein>
<dbReference type="InterPro" id="IPR044524">
    <property type="entry name" value="Isoase_HisA-like"/>
</dbReference>
<dbReference type="Proteomes" id="UP001500298">
    <property type="component" value="Unassembled WGS sequence"/>
</dbReference>
<evidence type="ECO:0000256" key="4">
    <source>
        <dbReference type="ARBA" id="ARBA00029440"/>
    </source>
</evidence>
<dbReference type="SUPFAM" id="SSF51366">
    <property type="entry name" value="Ribulose-phoshate binding barrel"/>
    <property type="match status" value="1"/>
</dbReference>
<keyword evidence="3 5" id="KW-0368">Histidine biosynthesis</keyword>